<gene>
    <name evidence="7" type="ORF">J0B03_10415</name>
</gene>
<dbReference type="EMBL" id="CP071444">
    <property type="protein sequence ID" value="QSX08196.1"/>
    <property type="molecule type" value="Genomic_DNA"/>
</dbReference>
<sequence length="486" mass="56009">MSSIVIENLLGQNRIAVVGHGADAPLDHFFIERHSDWNSYGEIYIGRVDQIKAGMQVAFLDIGADKNGLLHASDILPNPDKLPIEKLLKNGQEVLVQVKKEAVGTKGARLTTKFWLTGHYLVLLPTEDRIFVSKKIKSKKQVEVFEELLADPIQDRYGVIVRTEAKEADPEAVLRELAYLIRQWEKISRPIHKAPKLLFKDQGPIINTIRDYYSSAETEEIILNNNTHLEEIQTYFRSYFPDDLDKIRMAGQLNVFEELNLEKKISELYARKVWLKSGGSVVIDTTEACTVVDVNSGKYTGKKDPEETILKINLEATETIANQIRLRNISGIILIDYINIEREDHKNAVIKRWKELSYKDKVRFQVVGFTELSILQITRKQQGKSVADLNRQICPMCNGTGDIYSQEAFFYKCLSKIEHDMSLLEHNRYRIVISPHLYQVVKEMNYFQAGKTFDRMLEEYYKVKVYLEVDLSNEFDQVFILPVIDN</sequence>
<dbReference type="GO" id="GO:0016787">
    <property type="term" value="F:hydrolase activity"/>
    <property type="evidence" value="ECO:0007669"/>
    <property type="project" value="UniProtKB-KW"/>
</dbReference>
<evidence type="ECO:0000256" key="4">
    <source>
        <dbReference type="ARBA" id="ARBA00022842"/>
    </source>
</evidence>
<name>A0A974XEG6_9FIRM</name>
<evidence type="ECO:0000256" key="2">
    <source>
        <dbReference type="ARBA" id="ARBA00022723"/>
    </source>
</evidence>
<dbReference type="GO" id="GO:0003723">
    <property type="term" value="F:RNA binding"/>
    <property type="evidence" value="ECO:0007669"/>
    <property type="project" value="UniProtKB-KW"/>
</dbReference>
<evidence type="ECO:0000256" key="5">
    <source>
        <dbReference type="ARBA" id="ARBA00022884"/>
    </source>
</evidence>
<evidence type="ECO:0000256" key="1">
    <source>
        <dbReference type="ARBA" id="ARBA00001946"/>
    </source>
</evidence>
<organism evidence="7 8">
    <name type="scientific">Alkalibacter rhizosphaerae</name>
    <dbReference type="NCBI Taxonomy" id="2815577"/>
    <lineage>
        <taxon>Bacteria</taxon>
        <taxon>Bacillati</taxon>
        <taxon>Bacillota</taxon>
        <taxon>Clostridia</taxon>
        <taxon>Eubacteriales</taxon>
        <taxon>Eubacteriaceae</taxon>
        <taxon>Alkalibacter</taxon>
    </lineage>
</organism>
<keyword evidence="4" id="KW-0460">Magnesium</keyword>
<keyword evidence="8" id="KW-1185">Reference proteome</keyword>
<proteinExistence type="predicted"/>
<dbReference type="GO" id="GO:0004540">
    <property type="term" value="F:RNA nuclease activity"/>
    <property type="evidence" value="ECO:0007669"/>
    <property type="project" value="InterPro"/>
</dbReference>
<dbReference type="SUPFAM" id="SSF50249">
    <property type="entry name" value="Nucleic acid-binding proteins"/>
    <property type="match status" value="1"/>
</dbReference>
<evidence type="ECO:0000313" key="8">
    <source>
        <dbReference type="Proteomes" id="UP000663499"/>
    </source>
</evidence>
<dbReference type="Pfam" id="PF10150">
    <property type="entry name" value="RNase_E_G"/>
    <property type="match status" value="1"/>
</dbReference>
<dbReference type="InterPro" id="IPR012340">
    <property type="entry name" value="NA-bd_OB-fold"/>
</dbReference>
<dbReference type="PROSITE" id="PS50126">
    <property type="entry name" value="S1"/>
    <property type="match status" value="1"/>
</dbReference>
<dbReference type="AlphaFoldDB" id="A0A974XEG6"/>
<keyword evidence="2" id="KW-0479">Metal-binding</keyword>
<keyword evidence="5" id="KW-0694">RNA-binding</keyword>
<dbReference type="PANTHER" id="PTHR30001:SF0">
    <property type="entry name" value="RIBONUCLEASE G"/>
    <property type="match status" value="1"/>
</dbReference>
<keyword evidence="3" id="KW-0378">Hydrolase</keyword>
<dbReference type="PANTHER" id="PTHR30001">
    <property type="entry name" value="RIBONUCLEASE"/>
    <property type="match status" value="1"/>
</dbReference>
<feature type="domain" description="S1 motif" evidence="6">
    <location>
        <begin position="41"/>
        <end position="113"/>
    </location>
</feature>
<evidence type="ECO:0000259" key="6">
    <source>
        <dbReference type="PROSITE" id="PS50126"/>
    </source>
</evidence>
<comment type="cofactor">
    <cofactor evidence="1">
        <name>Mg(2+)</name>
        <dbReference type="ChEBI" id="CHEBI:18420"/>
    </cofactor>
</comment>
<evidence type="ECO:0000313" key="7">
    <source>
        <dbReference type="EMBL" id="QSX08196.1"/>
    </source>
</evidence>
<protein>
    <submittedName>
        <fullName evidence="7">Rne/Rng family ribonuclease</fullName>
    </submittedName>
</protein>
<dbReference type="GO" id="GO:0046872">
    <property type="term" value="F:metal ion binding"/>
    <property type="evidence" value="ECO:0007669"/>
    <property type="project" value="UniProtKB-KW"/>
</dbReference>
<dbReference type="RefSeq" id="WP_207299538.1">
    <property type="nucleotide sequence ID" value="NZ_CP071444.1"/>
</dbReference>
<dbReference type="Gene3D" id="2.40.50.140">
    <property type="entry name" value="Nucleic acid-binding proteins"/>
    <property type="match status" value="1"/>
</dbReference>
<dbReference type="InterPro" id="IPR003029">
    <property type="entry name" value="S1_domain"/>
</dbReference>
<dbReference type="NCBIfam" id="TIGR00757">
    <property type="entry name" value="RNaseEG"/>
    <property type="match status" value="1"/>
</dbReference>
<dbReference type="GO" id="GO:0006364">
    <property type="term" value="P:rRNA processing"/>
    <property type="evidence" value="ECO:0007669"/>
    <property type="project" value="TreeGrafter"/>
</dbReference>
<dbReference type="InterPro" id="IPR004659">
    <property type="entry name" value="RNase_E/G"/>
</dbReference>
<evidence type="ECO:0000256" key="3">
    <source>
        <dbReference type="ARBA" id="ARBA00022801"/>
    </source>
</evidence>
<dbReference type="InterPro" id="IPR019307">
    <property type="entry name" value="RNA-bd_AU-1/RNase_E/G"/>
</dbReference>
<dbReference type="KEGG" id="alka:J0B03_10415"/>
<dbReference type="CDD" id="cd04453">
    <property type="entry name" value="S1_RNase_E"/>
    <property type="match status" value="1"/>
</dbReference>
<dbReference type="Proteomes" id="UP000663499">
    <property type="component" value="Chromosome"/>
</dbReference>
<dbReference type="GO" id="GO:0005737">
    <property type="term" value="C:cytoplasm"/>
    <property type="evidence" value="ECO:0007669"/>
    <property type="project" value="TreeGrafter"/>
</dbReference>
<accession>A0A974XEG6</accession>
<reference evidence="7" key="1">
    <citation type="submission" date="2021-03" db="EMBL/GenBank/DDBJ databases">
        <title>Alkalibacter marinus sp. nov., isolated from tidal flat sediment.</title>
        <authorList>
            <person name="Namirimu T."/>
            <person name="Yang J.-A."/>
            <person name="Yang S.-H."/>
            <person name="Kim Y.-J."/>
            <person name="Kwon K.K."/>
        </authorList>
    </citation>
    <scope>NUCLEOTIDE SEQUENCE</scope>
    <source>
        <strain evidence="7">ES005</strain>
    </source>
</reference>
<dbReference type="SMART" id="SM00316">
    <property type="entry name" value="S1"/>
    <property type="match status" value="1"/>
</dbReference>